<protein>
    <submittedName>
        <fullName evidence="2">Uncharacterized protein</fullName>
    </submittedName>
</protein>
<feature type="transmembrane region" description="Helical" evidence="1">
    <location>
        <begin position="24"/>
        <end position="45"/>
    </location>
</feature>
<dbReference type="Proteomes" id="UP000024635">
    <property type="component" value="Unassembled WGS sequence"/>
</dbReference>
<keyword evidence="1" id="KW-0812">Transmembrane</keyword>
<dbReference type="OrthoDB" id="5793707at2759"/>
<name>A0A016W9S4_9BILA</name>
<evidence type="ECO:0000256" key="1">
    <source>
        <dbReference type="SAM" id="Phobius"/>
    </source>
</evidence>
<comment type="caution">
    <text evidence="2">The sequence shown here is derived from an EMBL/GenBank/DDBJ whole genome shotgun (WGS) entry which is preliminary data.</text>
</comment>
<dbReference type="EMBL" id="JARK01000585">
    <property type="protein sequence ID" value="EYC35778.1"/>
    <property type="molecule type" value="Genomic_DNA"/>
</dbReference>
<evidence type="ECO:0000313" key="3">
    <source>
        <dbReference type="Proteomes" id="UP000024635"/>
    </source>
</evidence>
<keyword evidence="1" id="KW-0472">Membrane</keyword>
<reference evidence="3" key="1">
    <citation type="journal article" date="2015" name="Nat. Genet.">
        <title>The genome and transcriptome of the zoonotic hookworm Ancylostoma ceylanicum identify infection-specific gene families.</title>
        <authorList>
            <person name="Schwarz E.M."/>
            <person name="Hu Y."/>
            <person name="Antoshechkin I."/>
            <person name="Miller M.M."/>
            <person name="Sternberg P.W."/>
            <person name="Aroian R.V."/>
        </authorList>
    </citation>
    <scope>NUCLEOTIDE SEQUENCE</scope>
    <source>
        <strain evidence="3">HY135</strain>
    </source>
</reference>
<sequence>MTLTYPSERLYTDELTNESVHRVLVFYFTFILMFAALLCIILYGLRTHYMSQMMDELDRVRQENEPGRVYFVEAGSGAQRIVPPPLSPPLTEQQIYYPLGQMLVDEARRAAL</sequence>
<gene>
    <name evidence="2" type="primary">Acey_s0985.g3289</name>
    <name evidence="2" type="synonym">Acey-C25H3.16</name>
    <name evidence="2" type="ORF">Y032_0985g3289</name>
</gene>
<keyword evidence="3" id="KW-1185">Reference proteome</keyword>
<dbReference type="AlphaFoldDB" id="A0A016W9S4"/>
<organism evidence="2 3">
    <name type="scientific">Ancylostoma ceylanicum</name>
    <dbReference type="NCBI Taxonomy" id="53326"/>
    <lineage>
        <taxon>Eukaryota</taxon>
        <taxon>Metazoa</taxon>
        <taxon>Ecdysozoa</taxon>
        <taxon>Nematoda</taxon>
        <taxon>Chromadorea</taxon>
        <taxon>Rhabditida</taxon>
        <taxon>Rhabditina</taxon>
        <taxon>Rhabditomorpha</taxon>
        <taxon>Strongyloidea</taxon>
        <taxon>Ancylostomatidae</taxon>
        <taxon>Ancylostomatinae</taxon>
        <taxon>Ancylostoma</taxon>
    </lineage>
</organism>
<keyword evidence="1" id="KW-1133">Transmembrane helix</keyword>
<proteinExistence type="predicted"/>
<accession>A0A016W9S4</accession>
<evidence type="ECO:0000313" key="2">
    <source>
        <dbReference type="EMBL" id="EYC35778.1"/>
    </source>
</evidence>